<dbReference type="SUPFAM" id="SSF55804">
    <property type="entry name" value="Phoshotransferase/anion transport protein"/>
    <property type="match status" value="1"/>
</dbReference>
<accession>A0A0H3XIM3</accession>
<dbReference type="PANTHER" id="PTHR30505">
    <property type="entry name" value="FRUCTOSE-LIKE PERMEASE"/>
    <property type="match status" value="1"/>
</dbReference>
<gene>
    <name evidence="16" type="ORF">SERIO_v1c11840</name>
</gene>
<dbReference type="InterPro" id="IPR013011">
    <property type="entry name" value="PTS_EIIB_2"/>
</dbReference>
<organism evidence="16 17">
    <name type="scientific">Spiroplasma eriocheiris</name>
    <dbReference type="NCBI Taxonomy" id="315358"/>
    <lineage>
        <taxon>Bacteria</taxon>
        <taxon>Bacillati</taxon>
        <taxon>Mycoplasmatota</taxon>
        <taxon>Mollicutes</taxon>
        <taxon>Entomoplasmatales</taxon>
        <taxon>Spiroplasmataceae</taxon>
        <taxon>Spiroplasma</taxon>
    </lineage>
</organism>
<dbReference type="GO" id="GO:0009401">
    <property type="term" value="P:phosphoenolpyruvate-dependent sugar phosphotransferase system"/>
    <property type="evidence" value="ECO:0007669"/>
    <property type="project" value="UniProtKB-KW"/>
</dbReference>
<keyword evidence="8 12" id="KW-0812">Transmembrane</keyword>
<keyword evidence="6" id="KW-0808">Transferase</keyword>
<evidence type="ECO:0000259" key="13">
    <source>
        <dbReference type="PROSITE" id="PS51094"/>
    </source>
</evidence>
<keyword evidence="11 12" id="KW-0472">Membrane</keyword>
<feature type="domain" description="PTS EIIC type-2" evidence="15">
    <location>
        <begin position="285"/>
        <end position="694"/>
    </location>
</feature>
<evidence type="ECO:0000259" key="15">
    <source>
        <dbReference type="PROSITE" id="PS51104"/>
    </source>
</evidence>
<dbReference type="Gene3D" id="3.40.50.2300">
    <property type="match status" value="1"/>
</dbReference>
<dbReference type="EMBL" id="CP011856">
    <property type="protein sequence ID" value="AKM54733.1"/>
    <property type="molecule type" value="Genomic_DNA"/>
</dbReference>
<evidence type="ECO:0000256" key="6">
    <source>
        <dbReference type="ARBA" id="ARBA00022679"/>
    </source>
</evidence>
<feature type="transmembrane region" description="Helical" evidence="12">
    <location>
        <begin position="289"/>
        <end position="314"/>
    </location>
</feature>
<evidence type="ECO:0000259" key="14">
    <source>
        <dbReference type="PROSITE" id="PS51099"/>
    </source>
</evidence>
<feature type="transmembrane region" description="Helical" evidence="12">
    <location>
        <begin position="469"/>
        <end position="495"/>
    </location>
</feature>
<feature type="domain" description="PTS EIIB type-2" evidence="14">
    <location>
        <begin position="163"/>
        <end position="260"/>
    </location>
</feature>
<evidence type="ECO:0000313" key="17">
    <source>
        <dbReference type="Proteomes" id="UP000035661"/>
    </source>
</evidence>
<sequence length="712" mass="76654">MEIDHKLFNKSHSVLESKVKSQQEAFQELGELAFKLGYVTSVEALIAGFTKRESESSTGFEDGFAIPHALIPEVTKPAILFLRMTNGVYWKSMDGKPTKIAIAIIIPGDKATELHLDVLSSISVKLVDKSFRDNLKHAKTPQEVLTLMGSDVKQTKKVVPTGKTIVGVSACTTGVVHTYMCKELLEQAGAKMGYNIHIECQGQKGLEYEIPKKMLDEAEVVILANDVGIDMDRFIGKKVYPCGTAPVVKDAEKVIKDALAKGYIYGESNDNSDFIANSGRGKPAILKHLLSGVSYMIPFVVFSGLCFAIMSGIAKGTYGDGFGFGSSWNIGQTAADGHIITLADWGTTKNFNLLQMAHVLMIINNIANIGFGLMIPIMGGYIAFSIAGRPGIAPAMIVTYMLVNPGSGLWWDFNGALNLNGGVIDAHQPFQGNANNSWTLFGAIYAGLICGYLVKYVNSWKVPKWLAPIMPIIIIPLFCTAIVAIPTAFLLAAPFGYVMGGLDYGLSWMGIHPNIWFLVGLILGAMVGFDMGGPINKIAVLVATSMMVQDHGRLMGPVAAAIPIAPLGCALTSTVLGRKLFTAQEKSLGWNAWLLGFMGISESAIPFAARDTWRTIVANVVGSAVAGALAFAFNVAEHVGAWGSFIIALFGGVTDTSGNYIGILWYIIAMLIGTVVQSLIYTSLLLQKEGLYKKTVLAIFGKLHKEKNSIQK</sequence>
<dbReference type="PATRIC" id="fig|743698.3.peg.1196"/>
<dbReference type="InterPro" id="IPR004715">
    <property type="entry name" value="PTS_IIA_fruc"/>
</dbReference>
<dbReference type="PROSITE" id="PS51099">
    <property type="entry name" value="PTS_EIIB_TYPE_2"/>
    <property type="match status" value="1"/>
</dbReference>
<feature type="transmembrane region" description="Helical" evidence="12">
    <location>
        <begin position="438"/>
        <end position="457"/>
    </location>
</feature>
<evidence type="ECO:0000256" key="12">
    <source>
        <dbReference type="SAM" id="Phobius"/>
    </source>
</evidence>
<dbReference type="NCBIfam" id="TIGR01427">
    <property type="entry name" value="PTS_IIC_fructo"/>
    <property type="match status" value="1"/>
</dbReference>
<dbReference type="GO" id="GO:0016301">
    <property type="term" value="F:kinase activity"/>
    <property type="evidence" value="ECO:0007669"/>
    <property type="project" value="UniProtKB-KW"/>
</dbReference>
<dbReference type="InterPro" id="IPR002178">
    <property type="entry name" value="PTS_EIIA_type-2_dom"/>
</dbReference>
<dbReference type="PROSITE" id="PS51094">
    <property type="entry name" value="PTS_EIIA_TYPE_2"/>
    <property type="match status" value="1"/>
</dbReference>
<dbReference type="KEGG" id="seri:SERIO_v1c11840"/>
<evidence type="ECO:0000256" key="2">
    <source>
        <dbReference type="ARBA" id="ARBA00022448"/>
    </source>
</evidence>
<keyword evidence="17" id="KW-1185">Reference proteome</keyword>
<dbReference type="InterPro" id="IPR006327">
    <property type="entry name" value="PTS_IIC_fruc"/>
</dbReference>
<dbReference type="NCBIfam" id="TIGR00848">
    <property type="entry name" value="fruA"/>
    <property type="match status" value="1"/>
</dbReference>
<dbReference type="InterPro" id="IPR036095">
    <property type="entry name" value="PTS_EIIB-like_sf"/>
</dbReference>
<keyword evidence="3" id="KW-1003">Cell membrane</keyword>
<feature type="transmembrane region" description="Helical" evidence="12">
    <location>
        <begin position="391"/>
        <end position="411"/>
    </location>
</feature>
<proteinExistence type="predicted"/>
<dbReference type="AlphaFoldDB" id="A0A0H3XIM3"/>
<dbReference type="GO" id="GO:0005351">
    <property type="term" value="F:carbohydrate:proton symporter activity"/>
    <property type="evidence" value="ECO:0007669"/>
    <property type="project" value="InterPro"/>
</dbReference>
<feature type="transmembrane region" description="Helical" evidence="12">
    <location>
        <begin position="359"/>
        <end position="384"/>
    </location>
</feature>
<evidence type="ECO:0000256" key="1">
    <source>
        <dbReference type="ARBA" id="ARBA00004429"/>
    </source>
</evidence>
<feature type="transmembrane region" description="Helical" evidence="12">
    <location>
        <begin position="663"/>
        <end position="686"/>
    </location>
</feature>
<feature type="transmembrane region" description="Helical" evidence="12">
    <location>
        <begin position="588"/>
        <end position="609"/>
    </location>
</feature>
<dbReference type="InterPro" id="IPR016152">
    <property type="entry name" value="PTrfase/Anion_transptr"/>
</dbReference>
<dbReference type="CDD" id="cd05569">
    <property type="entry name" value="PTS_IIB_fructose"/>
    <property type="match status" value="1"/>
</dbReference>
<feature type="transmembrane region" description="Helical" evidence="12">
    <location>
        <begin position="616"/>
        <end position="636"/>
    </location>
</feature>
<reference evidence="16 17" key="1">
    <citation type="journal article" date="2015" name="Genome Biol. Evol.">
        <title>Found and Lost: The Fates of Horizontally Acquired Genes in Arthropod-Symbiotic Spiroplasma.</title>
        <authorList>
            <person name="Lo W.S."/>
            <person name="Gasparich G.E."/>
            <person name="Kuo C.H."/>
        </authorList>
    </citation>
    <scope>NUCLEOTIDE SEQUENCE [LARGE SCALE GENOMIC DNA]</scope>
    <source>
        <strain evidence="17">TDA-040725-5</strain>
    </source>
</reference>
<dbReference type="GO" id="GO:0090563">
    <property type="term" value="F:protein-phosphocysteine-sugar phosphotransferase activity"/>
    <property type="evidence" value="ECO:0007669"/>
    <property type="project" value="TreeGrafter"/>
</dbReference>
<keyword evidence="9" id="KW-0418">Kinase</keyword>
<evidence type="ECO:0000256" key="8">
    <source>
        <dbReference type="ARBA" id="ARBA00022692"/>
    </source>
</evidence>
<dbReference type="GO" id="GO:0005886">
    <property type="term" value="C:plasma membrane"/>
    <property type="evidence" value="ECO:0007669"/>
    <property type="project" value="UniProtKB-SubCell"/>
</dbReference>
<dbReference type="InterPro" id="IPR003352">
    <property type="entry name" value="PTS_EIIC"/>
</dbReference>
<dbReference type="Proteomes" id="UP000035661">
    <property type="component" value="Chromosome"/>
</dbReference>
<feature type="transmembrane region" description="Helical" evidence="12">
    <location>
        <begin position="515"/>
        <end position="533"/>
    </location>
</feature>
<dbReference type="Pfam" id="PF02302">
    <property type="entry name" value="PTS_IIB"/>
    <property type="match status" value="1"/>
</dbReference>
<keyword evidence="10 12" id="KW-1133">Transmembrane helix</keyword>
<keyword evidence="5" id="KW-0762">Sugar transport</keyword>
<dbReference type="InterPro" id="IPR003501">
    <property type="entry name" value="PTS_EIIB_2/3"/>
</dbReference>
<dbReference type="SUPFAM" id="SSF52794">
    <property type="entry name" value="PTS system IIB component-like"/>
    <property type="match status" value="1"/>
</dbReference>
<evidence type="ECO:0000256" key="4">
    <source>
        <dbReference type="ARBA" id="ARBA00022553"/>
    </source>
</evidence>
<keyword evidence="7" id="KW-0598">Phosphotransferase system</keyword>
<dbReference type="GO" id="GO:0022877">
    <property type="term" value="F:protein-N(PI)-phosphohistidine-fructose phosphotransferase system transporter activity"/>
    <property type="evidence" value="ECO:0007669"/>
    <property type="project" value="InterPro"/>
</dbReference>
<dbReference type="Pfam" id="PF02378">
    <property type="entry name" value="PTS_EIIC"/>
    <property type="match status" value="1"/>
</dbReference>
<evidence type="ECO:0000256" key="11">
    <source>
        <dbReference type="ARBA" id="ARBA00023136"/>
    </source>
</evidence>
<protein>
    <submittedName>
        <fullName evidence="16">PTS system fructose-specific IIA component</fullName>
    </submittedName>
</protein>
<dbReference type="Pfam" id="PF00359">
    <property type="entry name" value="PTS_EIIA_2"/>
    <property type="match status" value="1"/>
</dbReference>
<name>A0A0H3XIM3_9MOLU</name>
<evidence type="ECO:0000256" key="5">
    <source>
        <dbReference type="ARBA" id="ARBA00022597"/>
    </source>
</evidence>
<dbReference type="RefSeq" id="WP_047792062.1">
    <property type="nucleotide sequence ID" value="NZ_CP011856.1"/>
</dbReference>
<dbReference type="InterPro" id="IPR050864">
    <property type="entry name" value="Bacterial_PTS_Sugar_Transport"/>
</dbReference>
<evidence type="ECO:0000256" key="9">
    <source>
        <dbReference type="ARBA" id="ARBA00022777"/>
    </source>
</evidence>
<dbReference type="Gene3D" id="3.40.930.10">
    <property type="entry name" value="Mannitol-specific EII, Chain A"/>
    <property type="match status" value="1"/>
</dbReference>
<comment type="subcellular location">
    <subcellularLocation>
        <location evidence="1">Cell inner membrane</location>
        <topology evidence="1">Multi-pass membrane protein</topology>
    </subcellularLocation>
</comment>
<reference evidence="17" key="2">
    <citation type="submission" date="2015-06" db="EMBL/GenBank/DDBJ databases">
        <title>Complete genome sequence of Spiroplasma eriocheiris TDA-040725-5 (DSM 21848).</title>
        <authorList>
            <person name="Lo W.-S."/>
            <person name="Kuo C.-H."/>
        </authorList>
    </citation>
    <scope>NUCLEOTIDE SEQUENCE [LARGE SCALE GENOMIC DNA]</scope>
    <source>
        <strain evidence="17">TDA-040725-5</strain>
    </source>
</reference>
<keyword evidence="2" id="KW-0813">Transport</keyword>
<dbReference type="PANTHER" id="PTHR30505:SF0">
    <property type="entry name" value="FRUCTOSE-LIKE PTS SYSTEM EIIBC COMPONENT-RELATED"/>
    <property type="match status" value="1"/>
</dbReference>
<keyword evidence="4" id="KW-0597">Phosphoprotein</keyword>
<dbReference type="InterPro" id="IPR013014">
    <property type="entry name" value="PTS_EIIC_2"/>
</dbReference>
<feature type="transmembrane region" description="Helical" evidence="12">
    <location>
        <begin position="554"/>
        <end position="576"/>
    </location>
</feature>
<evidence type="ECO:0000256" key="10">
    <source>
        <dbReference type="ARBA" id="ARBA00022989"/>
    </source>
</evidence>
<dbReference type="InterPro" id="IPR003353">
    <property type="entry name" value="PTS_IIB_fruc"/>
</dbReference>
<evidence type="ECO:0000256" key="7">
    <source>
        <dbReference type="ARBA" id="ARBA00022683"/>
    </source>
</evidence>
<feature type="domain" description="PTS EIIA type-2" evidence="13">
    <location>
        <begin position="6"/>
        <end position="151"/>
    </location>
</feature>
<dbReference type="STRING" id="315358.SERIO_v1c11840"/>
<evidence type="ECO:0000256" key="3">
    <source>
        <dbReference type="ARBA" id="ARBA00022475"/>
    </source>
</evidence>
<dbReference type="PROSITE" id="PS51104">
    <property type="entry name" value="PTS_EIIC_TYPE_2"/>
    <property type="match status" value="1"/>
</dbReference>
<dbReference type="CDD" id="cd00211">
    <property type="entry name" value="PTS_IIA_fru"/>
    <property type="match status" value="1"/>
</dbReference>
<evidence type="ECO:0000313" key="16">
    <source>
        <dbReference type="EMBL" id="AKM54733.1"/>
    </source>
</evidence>